<keyword evidence="5" id="KW-0479">Metal-binding</keyword>
<keyword evidence="6" id="KW-0408">Iron</keyword>
<dbReference type="Pfam" id="PF00814">
    <property type="entry name" value="TsaD"/>
    <property type="match status" value="1"/>
</dbReference>
<evidence type="ECO:0000256" key="5">
    <source>
        <dbReference type="ARBA" id="ARBA00022723"/>
    </source>
</evidence>
<evidence type="ECO:0000259" key="9">
    <source>
        <dbReference type="Pfam" id="PF00814"/>
    </source>
</evidence>
<evidence type="ECO:0000256" key="6">
    <source>
        <dbReference type="ARBA" id="ARBA00023004"/>
    </source>
</evidence>
<feature type="domain" description="Gcp-like" evidence="9">
    <location>
        <begin position="6"/>
        <end position="332"/>
    </location>
</feature>
<evidence type="ECO:0000313" key="11">
    <source>
        <dbReference type="Proteomes" id="UP000231634"/>
    </source>
</evidence>
<dbReference type="GO" id="GO:0046872">
    <property type="term" value="F:metal ion binding"/>
    <property type="evidence" value="ECO:0007669"/>
    <property type="project" value="UniProtKB-KW"/>
</dbReference>
<keyword evidence="3 10" id="KW-0808">Transferase</keyword>
<dbReference type="EC" id="2.3.1.234" evidence="1"/>
<evidence type="ECO:0000256" key="1">
    <source>
        <dbReference type="ARBA" id="ARBA00012156"/>
    </source>
</evidence>
<evidence type="ECO:0000256" key="8">
    <source>
        <dbReference type="ARBA" id="ARBA00048117"/>
    </source>
</evidence>
<keyword evidence="7" id="KW-0012">Acyltransferase</keyword>
<proteinExistence type="predicted"/>
<evidence type="ECO:0000256" key="3">
    <source>
        <dbReference type="ARBA" id="ARBA00022679"/>
    </source>
</evidence>
<dbReference type="PRINTS" id="PR00789">
    <property type="entry name" value="OSIALOPTASE"/>
</dbReference>
<dbReference type="SUPFAM" id="SSF53067">
    <property type="entry name" value="Actin-like ATPase domain"/>
    <property type="match status" value="2"/>
</dbReference>
<dbReference type="PANTHER" id="PTHR11735:SF6">
    <property type="entry name" value="TRNA N6-ADENOSINE THREONYLCARBAMOYLTRANSFERASE, MITOCHONDRIAL"/>
    <property type="match status" value="1"/>
</dbReference>
<dbReference type="InterPro" id="IPR043129">
    <property type="entry name" value="ATPase_NBD"/>
</dbReference>
<dbReference type="Gene3D" id="3.30.420.40">
    <property type="match status" value="2"/>
</dbReference>
<organism evidence="10 11">
    <name type="scientific">Candidatus Wolfebacteria bacterium CG_4_9_14_3_um_filter_37_9</name>
    <dbReference type="NCBI Taxonomy" id="1975065"/>
    <lineage>
        <taxon>Bacteria</taxon>
        <taxon>Candidatus Wolfeibacteriota</taxon>
    </lineage>
</organism>
<dbReference type="InterPro" id="IPR017861">
    <property type="entry name" value="KAE1/TsaD"/>
</dbReference>
<gene>
    <name evidence="10" type="primary">tsaD</name>
    <name evidence="10" type="ORF">CO177_00820</name>
</gene>
<comment type="catalytic activity">
    <reaction evidence="8">
        <text>L-threonylcarbamoyladenylate + adenosine(37) in tRNA = N(6)-L-threonylcarbamoyladenosine(37) in tRNA + AMP + H(+)</text>
        <dbReference type="Rhea" id="RHEA:37059"/>
        <dbReference type="Rhea" id="RHEA-COMP:10162"/>
        <dbReference type="Rhea" id="RHEA-COMP:10163"/>
        <dbReference type="ChEBI" id="CHEBI:15378"/>
        <dbReference type="ChEBI" id="CHEBI:73682"/>
        <dbReference type="ChEBI" id="CHEBI:74411"/>
        <dbReference type="ChEBI" id="CHEBI:74418"/>
        <dbReference type="ChEBI" id="CHEBI:456215"/>
        <dbReference type="EC" id="2.3.1.234"/>
    </reaction>
</comment>
<dbReference type="NCBIfam" id="TIGR03723">
    <property type="entry name" value="T6A_TsaD_YgjD"/>
    <property type="match status" value="1"/>
</dbReference>
<evidence type="ECO:0000313" key="10">
    <source>
        <dbReference type="EMBL" id="PJA41738.1"/>
    </source>
</evidence>
<dbReference type="InterPro" id="IPR022450">
    <property type="entry name" value="TsaD"/>
</dbReference>
<dbReference type="InterPro" id="IPR000905">
    <property type="entry name" value="Gcp-like_dom"/>
</dbReference>
<name>A0A2M7X6I0_9BACT</name>
<protein>
    <recommendedName>
        <fullName evidence="1">N(6)-L-threonylcarbamoyladenine synthase</fullName>
        <ecNumber evidence="1">2.3.1.234</ecNumber>
    </recommendedName>
</protein>
<accession>A0A2M7X6I0</accession>
<dbReference type="Proteomes" id="UP000231634">
    <property type="component" value="Unassembled WGS sequence"/>
</dbReference>
<dbReference type="GO" id="GO:0002949">
    <property type="term" value="P:tRNA threonylcarbamoyladenosine modification"/>
    <property type="evidence" value="ECO:0007669"/>
    <property type="project" value="InterPro"/>
</dbReference>
<dbReference type="FunFam" id="3.30.420.40:FF:000040">
    <property type="entry name" value="tRNA N6-adenosine threonylcarbamoyltransferase"/>
    <property type="match status" value="1"/>
</dbReference>
<comment type="caution">
    <text evidence="10">The sequence shown here is derived from an EMBL/GenBank/DDBJ whole genome shotgun (WGS) entry which is preliminary data.</text>
</comment>
<feature type="non-terminal residue" evidence="10">
    <location>
        <position position="1"/>
    </location>
</feature>
<keyword evidence="4" id="KW-0819">tRNA processing</keyword>
<dbReference type="EMBL" id="PFWX01000019">
    <property type="protein sequence ID" value="PJA41738.1"/>
    <property type="molecule type" value="Genomic_DNA"/>
</dbReference>
<dbReference type="PANTHER" id="PTHR11735">
    <property type="entry name" value="TRNA N6-ADENOSINE THREONYLCARBAMOYLTRANSFERASE"/>
    <property type="match status" value="1"/>
</dbReference>
<evidence type="ECO:0000256" key="2">
    <source>
        <dbReference type="ARBA" id="ARBA00022490"/>
    </source>
</evidence>
<dbReference type="AlphaFoldDB" id="A0A2M7X6I0"/>
<dbReference type="GO" id="GO:0061711">
    <property type="term" value="F:tRNA N(6)-L-threonylcarbamoyladenine synthase activity"/>
    <property type="evidence" value="ECO:0007669"/>
    <property type="project" value="UniProtKB-EC"/>
</dbReference>
<reference evidence="11" key="1">
    <citation type="submission" date="2017-09" db="EMBL/GenBank/DDBJ databases">
        <title>Depth-based differentiation of microbial function through sediment-hosted aquifers and enrichment of novel symbionts in the deep terrestrial subsurface.</title>
        <authorList>
            <person name="Probst A.J."/>
            <person name="Ladd B."/>
            <person name="Jarett J.K."/>
            <person name="Geller-Mcgrath D.E."/>
            <person name="Sieber C.M.K."/>
            <person name="Emerson J.B."/>
            <person name="Anantharaman K."/>
            <person name="Thomas B.C."/>
            <person name="Malmstrom R."/>
            <person name="Stieglmeier M."/>
            <person name="Klingl A."/>
            <person name="Woyke T."/>
            <person name="Ryan C.M."/>
            <person name="Banfield J.F."/>
        </authorList>
    </citation>
    <scope>NUCLEOTIDE SEQUENCE [LARGE SCALE GENOMIC DNA]</scope>
</reference>
<keyword evidence="2" id="KW-0963">Cytoplasm</keyword>
<sequence>GGWQIKILKNLVASQIKIHRPFGGVVPNLAKREHLRNLPLLWQRIMNKEVRIKNKNKKTIIHNSKFIIPDLIVVTVGPGLEPALWTGINFAKELQKIKNKKIKIVGANHLEGHLYSFLLEKKIAVSNVNPPAGGQMSNVFPAIALLVSGGHTILVKMDSLVKYKKIGETRDDAIGEAFDKVARLLNLPYPGGPEIEKLAKKGNSSAINFPRPMLNQKNYDFSFSGLKTAILYYLRDNKLQTTNYQLKTKIAASFQQAAFDVLIKKTLRAANEFKAKSIFISGGVAANKTLQQQFKLNINPPHPPTGGDGQISKVKFFAPSKNFCGDNAAMIAVAGYINYLQKKNRRLIANGNLGI</sequence>
<evidence type="ECO:0000256" key="4">
    <source>
        <dbReference type="ARBA" id="ARBA00022694"/>
    </source>
</evidence>
<dbReference type="NCBIfam" id="TIGR00329">
    <property type="entry name" value="gcp_kae1"/>
    <property type="match status" value="1"/>
</dbReference>
<evidence type="ECO:0000256" key="7">
    <source>
        <dbReference type="ARBA" id="ARBA00023315"/>
    </source>
</evidence>